<keyword evidence="3" id="KW-1185">Reference proteome</keyword>
<protein>
    <submittedName>
        <fullName evidence="2">Alpha-methylacyl-CoA racemase</fullName>
    </submittedName>
</protein>
<dbReference type="EMBL" id="SOCP01000002">
    <property type="protein sequence ID" value="TDV56534.1"/>
    <property type="molecule type" value="Genomic_DNA"/>
</dbReference>
<dbReference type="AlphaFoldDB" id="A0A4R7W215"/>
<comment type="caution">
    <text evidence="2">The sequence shown here is derived from an EMBL/GenBank/DDBJ whole genome shotgun (WGS) entry which is preliminary data.</text>
</comment>
<dbReference type="RefSeq" id="WP_279588712.1">
    <property type="nucleotide sequence ID" value="NZ_SOCP01000002.1"/>
</dbReference>
<dbReference type="Gene3D" id="3.40.50.10540">
    <property type="entry name" value="Crotonobetainyl-coa:carnitine coa-transferase, domain 1"/>
    <property type="match status" value="1"/>
</dbReference>
<dbReference type="InterPro" id="IPR050509">
    <property type="entry name" value="CoA-transferase_III"/>
</dbReference>
<dbReference type="GO" id="GO:0003824">
    <property type="term" value="F:catalytic activity"/>
    <property type="evidence" value="ECO:0007669"/>
    <property type="project" value="InterPro"/>
</dbReference>
<organism evidence="2 3">
    <name type="scientific">Actinophytocola oryzae</name>
    <dbReference type="NCBI Taxonomy" id="502181"/>
    <lineage>
        <taxon>Bacteria</taxon>
        <taxon>Bacillati</taxon>
        <taxon>Actinomycetota</taxon>
        <taxon>Actinomycetes</taxon>
        <taxon>Pseudonocardiales</taxon>
        <taxon>Pseudonocardiaceae</taxon>
    </lineage>
</organism>
<proteinExistence type="predicted"/>
<dbReference type="InterPro" id="IPR044855">
    <property type="entry name" value="CoA-Trfase_III_dom3_sf"/>
</dbReference>
<reference evidence="2 3" key="1">
    <citation type="submission" date="2019-03" db="EMBL/GenBank/DDBJ databases">
        <title>Genomic Encyclopedia of Archaeal and Bacterial Type Strains, Phase II (KMG-II): from individual species to whole genera.</title>
        <authorList>
            <person name="Goeker M."/>
        </authorList>
    </citation>
    <scope>NUCLEOTIDE SEQUENCE [LARGE SCALE GENOMIC DNA]</scope>
    <source>
        <strain evidence="2 3">DSM 45499</strain>
    </source>
</reference>
<sequence length="377" mass="39807">MTEPTTEGPLAGLRVLELGGMGPGPFATMLLADLGADVVRIDRPGGTSFFPGGDTQNLLNRGKRSVALDLKDPDGLAVARRLARHAHAAVEGFRPGVAERLGVGPEDLWRDNPALVYGRMTGWGPDGPRATTAGHDINYIAITGALHAIGGKDGPPQVPLNLLGDFAGGGMYLVVGILAALREADRTGRGQVVDAAIVDGVGHLLASTRSRVATGDWTDRRGTNMLDGGAAPFYGVYETSDGEHVAVGAIEVPFYAALIGGLGLDEPLDRQHDRAAWPALRSRIAARFRERTQAEWAATFDHTDACVSPVRSLLGASDDPQLAARGALVEQDGILQPARAPRFSGHRQGPVGRPPRAGEHTEEVLDEWLVTDDRDSG</sequence>
<gene>
    <name evidence="2" type="ORF">CLV71_102601</name>
</gene>
<evidence type="ECO:0000313" key="3">
    <source>
        <dbReference type="Proteomes" id="UP000294927"/>
    </source>
</evidence>
<dbReference type="InterPro" id="IPR003673">
    <property type="entry name" value="CoA-Trfase_fam_III"/>
</dbReference>
<dbReference type="PANTHER" id="PTHR48228:SF5">
    <property type="entry name" value="ALPHA-METHYLACYL-COA RACEMASE"/>
    <property type="match status" value="1"/>
</dbReference>
<name>A0A4R7W215_9PSEU</name>
<dbReference type="PANTHER" id="PTHR48228">
    <property type="entry name" value="SUCCINYL-COA--D-CITRAMALATE COA-TRANSFERASE"/>
    <property type="match status" value="1"/>
</dbReference>
<dbReference type="Proteomes" id="UP000294927">
    <property type="component" value="Unassembled WGS sequence"/>
</dbReference>
<evidence type="ECO:0000313" key="2">
    <source>
        <dbReference type="EMBL" id="TDV56534.1"/>
    </source>
</evidence>
<dbReference type="Pfam" id="PF02515">
    <property type="entry name" value="CoA_transf_3"/>
    <property type="match status" value="1"/>
</dbReference>
<dbReference type="Gene3D" id="3.30.1540.10">
    <property type="entry name" value="formyl-coa transferase, domain 3"/>
    <property type="match status" value="1"/>
</dbReference>
<dbReference type="SUPFAM" id="SSF89796">
    <property type="entry name" value="CoA-transferase family III (CaiB/BaiF)"/>
    <property type="match status" value="1"/>
</dbReference>
<feature type="region of interest" description="Disordered" evidence="1">
    <location>
        <begin position="337"/>
        <end position="377"/>
    </location>
</feature>
<dbReference type="InterPro" id="IPR023606">
    <property type="entry name" value="CoA-Trfase_III_dom_1_sf"/>
</dbReference>
<accession>A0A4R7W215</accession>
<evidence type="ECO:0000256" key="1">
    <source>
        <dbReference type="SAM" id="MobiDB-lite"/>
    </source>
</evidence>